<feature type="compositionally biased region" description="Polar residues" evidence="8">
    <location>
        <begin position="20"/>
        <end position="29"/>
    </location>
</feature>
<keyword evidence="3 10" id="KW-0808">Transferase</keyword>
<feature type="transmembrane region" description="Helical" evidence="9">
    <location>
        <begin position="544"/>
        <end position="567"/>
    </location>
</feature>
<feature type="transmembrane region" description="Helical" evidence="9">
    <location>
        <begin position="139"/>
        <end position="161"/>
    </location>
</feature>
<feature type="transmembrane region" description="Helical" evidence="9">
    <location>
        <begin position="362"/>
        <end position="395"/>
    </location>
</feature>
<accession>A0A7T4JUC3</accession>
<feature type="transmembrane region" description="Helical" evidence="9">
    <location>
        <begin position="52"/>
        <end position="74"/>
    </location>
</feature>
<feature type="region of interest" description="Disordered" evidence="8">
    <location>
        <begin position="1"/>
        <end position="29"/>
    </location>
</feature>
<feature type="transmembrane region" description="Helical" evidence="9">
    <location>
        <begin position="608"/>
        <end position="628"/>
    </location>
</feature>
<feature type="transmembrane region" description="Helical" evidence="9">
    <location>
        <begin position="257"/>
        <end position="277"/>
    </location>
</feature>
<gene>
    <name evidence="10" type="primary">mptB</name>
    <name evidence="10" type="ORF">I6I10_09380</name>
    <name evidence="11" type="ORF">I6J21_06760</name>
</gene>
<evidence type="ECO:0000313" key="10">
    <source>
        <dbReference type="EMBL" id="QQB45704.1"/>
    </source>
</evidence>
<feature type="transmembrane region" description="Helical" evidence="9">
    <location>
        <begin position="579"/>
        <end position="596"/>
    </location>
</feature>
<keyword evidence="2 10" id="KW-0328">Glycosyltransferase</keyword>
<evidence type="ECO:0000256" key="6">
    <source>
        <dbReference type="ARBA" id="ARBA00023136"/>
    </source>
</evidence>
<evidence type="ECO:0000256" key="3">
    <source>
        <dbReference type="ARBA" id="ARBA00022679"/>
    </source>
</evidence>
<feature type="transmembrane region" description="Helical" evidence="9">
    <location>
        <begin position="484"/>
        <end position="504"/>
    </location>
</feature>
<keyword evidence="5 9" id="KW-1133">Transmembrane helix</keyword>
<feature type="transmembrane region" description="Helical" evidence="9">
    <location>
        <begin position="94"/>
        <end position="118"/>
    </location>
</feature>
<protein>
    <submittedName>
        <fullName evidence="10">Polyprenol phosphomannose-dependent alpha 1,6 mannosyltransferase MptB</fullName>
    </submittedName>
</protein>
<reference evidence="10 12" key="1">
    <citation type="submission" date="2020-12" db="EMBL/GenBank/DDBJ databases">
        <title>FDA dAtabase for Regulatory Grade micrObial Sequences (FDA-ARGOS): Supporting development and validation of Infectious Disease Dx tests.</title>
        <authorList>
            <person name="Sproer C."/>
            <person name="Gronow S."/>
            <person name="Severitt S."/>
            <person name="Schroder I."/>
            <person name="Tallon L."/>
            <person name="Sadzewicz L."/>
            <person name="Zhao X."/>
            <person name="Boylan J."/>
            <person name="Ott S."/>
            <person name="Bowen H."/>
            <person name="Vavikolanu K."/>
            <person name="Mehta A."/>
            <person name="Aluvathingal J."/>
            <person name="Nadendla S."/>
            <person name="Lowell S."/>
            <person name="Myers T."/>
            <person name="Yan Y."/>
            <person name="Sichtig H."/>
        </authorList>
    </citation>
    <scope>NUCLEOTIDE SEQUENCE [LARGE SCALE GENOMIC DNA]</scope>
    <source>
        <strain evidence="10 12">FDAARGOS_1053</strain>
        <strain evidence="11">FDAARGOS_1191</strain>
    </source>
</reference>
<feature type="transmembrane region" description="Helical" evidence="9">
    <location>
        <begin position="447"/>
        <end position="472"/>
    </location>
</feature>
<proteinExistence type="inferred from homology"/>
<dbReference type="InterPro" id="IPR049829">
    <property type="entry name" value="MptA/B-like"/>
</dbReference>
<evidence type="ECO:0000256" key="4">
    <source>
        <dbReference type="ARBA" id="ARBA00022692"/>
    </source>
</evidence>
<dbReference type="Proteomes" id="UP000617681">
    <property type="component" value="Chromosome"/>
</dbReference>
<evidence type="ECO:0000256" key="9">
    <source>
        <dbReference type="SAM" id="Phobius"/>
    </source>
</evidence>
<organism evidence="10 12">
    <name type="scientific">Corynebacterium glucuronolyticum</name>
    <dbReference type="NCBI Taxonomy" id="39791"/>
    <lineage>
        <taxon>Bacteria</taxon>
        <taxon>Bacillati</taxon>
        <taxon>Actinomycetota</taxon>
        <taxon>Actinomycetes</taxon>
        <taxon>Mycobacteriales</taxon>
        <taxon>Corynebacteriaceae</taxon>
        <taxon>Corynebacterium</taxon>
    </lineage>
</organism>
<dbReference type="AlphaFoldDB" id="A0A7T4JUC3"/>
<dbReference type="GeneID" id="92760106"/>
<dbReference type="EMBL" id="CP069534">
    <property type="protein sequence ID" value="QRP69542.1"/>
    <property type="molecule type" value="Genomic_DNA"/>
</dbReference>
<dbReference type="GO" id="GO:0016757">
    <property type="term" value="F:glycosyltransferase activity"/>
    <property type="evidence" value="ECO:0007669"/>
    <property type="project" value="UniProtKB-KW"/>
</dbReference>
<dbReference type="Pfam" id="PF26314">
    <property type="entry name" value="MptA_B_family"/>
    <property type="match status" value="1"/>
</dbReference>
<comment type="subcellular location">
    <subcellularLocation>
        <location evidence="1">Membrane</location>
        <topology evidence="1">Multi-pass membrane protein</topology>
    </subcellularLocation>
</comment>
<dbReference type="Proteomes" id="UP000596145">
    <property type="component" value="Chromosome"/>
</dbReference>
<evidence type="ECO:0000256" key="7">
    <source>
        <dbReference type="ARBA" id="ARBA00043987"/>
    </source>
</evidence>
<dbReference type="NCBIfam" id="NF038066">
    <property type="entry name" value="MptB"/>
    <property type="match status" value="1"/>
</dbReference>
<feature type="transmembrane region" description="Helical" evidence="9">
    <location>
        <begin position="222"/>
        <end position="245"/>
    </location>
</feature>
<evidence type="ECO:0000256" key="5">
    <source>
        <dbReference type="ARBA" id="ARBA00022989"/>
    </source>
</evidence>
<comment type="similarity">
    <text evidence="7">Belongs to the MptA/B family.</text>
</comment>
<evidence type="ECO:0000313" key="11">
    <source>
        <dbReference type="EMBL" id="QRP69542.1"/>
    </source>
</evidence>
<name>A0A7T4JUC3_9CORY</name>
<dbReference type="OrthoDB" id="5242303at2"/>
<keyword evidence="4 9" id="KW-0812">Transmembrane</keyword>
<evidence type="ECO:0000256" key="8">
    <source>
        <dbReference type="SAM" id="MobiDB-lite"/>
    </source>
</evidence>
<evidence type="ECO:0000256" key="1">
    <source>
        <dbReference type="ARBA" id="ARBA00004141"/>
    </source>
</evidence>
<feature type="compositionally biased region" description="Polar residues" evidence="8">
    <location>
        <begin position="316"/>
        <end position="325"/>
    </location>
</feature>
<dbReference type="EMBL" id="CP066007">
    <property type="protein sequence ID" value="QQB45704.1"/>
    <property type="molecule type" value="Genomic_DNA"/>
</dbReference>
<evidence type="ECO:0000256" key="2">
    <source>
        <dbReference type="ARBA" id="ARBA00022676"/>
    </source>
</evidence>
<sequence>MAKRPGVFSGLMPRMGEPGSRSTLLHGTGNTRIPDRPRLSYLDLTRFGQLRWLGTLGTLLISLGGLGAGALPVIDNPYAYLPFGRLMSRMLQTSSVIVLVGVGLLVLAWVLMAPYVGASKDKNITGAPLITLSTLRRTWVAWVLPIVLTAPLFTQDIYSYLAQGAIVSYGLDPYAAGPVQILGPEHHLARSVPFIWANSPSPYGPIALGIAAAINVVTRESIFFGVLAHRLVAVIGLMAAGWAITKLARRCDVRSQTAVWLGILNPLALLHLIGGIHNESIMLGLSLVGMELGLRGVDAIREVRIGRASASAMQQGLPSLSTAVTDSREGTDATAQPTAQLKGPRQPSVPTRVTHPSIARHGWGLIVASGVLISMSGMVKVTGFIALGFVGMALARMTYRTEADRLRLDTRHLSSDAVNPEGLSEAERSRPNNKWSLSHWFHIARAIAVQATVLVLTAILVGAVTGIGFGWVTGQGGAATIRSWMSITTDLGVISGWAGMLLGLGDHTEMILVITRGIGIAISLAFMVRMLIATFRGTISPVGGFGVSTFLLVVLFPVVHPWYMLWAILPLAAWANQNIFRYAAIGYSAIMCFFVLPRGLALPPGTIFSIYVASLIAFITVIGVLLFARNKLYGPHM</sequence>
<evidence type="ECO:0000313" key="12">
    <source>
        <dbReference type="Proteomes" id="UP000596145"/>
    </source>
</evidence>
<feature type="region of interest" description="Disordered" evidence="8">
    <location>
        <begin position="316"/>
        <end position="352"/>
    </location>
</feature>
<dbReference type="RefSeq" id="WP_005394019.1">
    <property type="nucleotide sequence ID" value="NZ_CP066007.1"/>
</dbReference>
<keyword evidence="6 9" id="KW-0472">Membrane</keyword>
<feature type="transmembrane region" description="Helical" evidence="9">
    <location>
        <begin position="511"/>
        <end position="532"/>
    </location>
</feature>
<dbReference type="GO" id="GO:0016020">
    <property type="term" value="C:membrane"/>
    <property type="evidence" value="ECO:0007669"/>
    <property type="project" value="UniProtKB-SubCell"/>
</dbReference>